<dbReference type="AlphaFoldDB" id="A0A183DMK4"/>
<accession>A0A183DMK4</accession>
<evidence type="ECO:0000313" key="2">
    <source>
        <dbReference type="WBParaSite" id="GPUH_0000994101-mRNA-1"/>
    </source>
</evidence>
<reference evidence="2 3" key="1">
    <citation type="submission" date="2016-06" db="UniProtKB">
        <authorList>
            <consortium name="WormBaseParasite"/>
        </authorList>
    </citation>
    <scope>IDENTIFICATION</scope>
</reference>
<protein>
    <submittedName>
        <fullName evidence="2 3">C2H2-type domain-containing protein</fullName>
    </submittedName>
</protein>
<proteinExistence type="predicted"/>
<dbReference type="SMART" id="SM00355">
    <property type="entry name" value="ZnF_C2H2"/>
    <property type="match status" value="2"/>
</dbReference>
<evidence type="ECO:0000259" key="1">
    <source>
        <dbReference type="SMART" id="SM00355"/>
    </source>
</evidence>
<feature type="domain" description="C2H2-type" evidence="1">
    <location>
        <begin position="17"/>
        <end position="44"/>
    </location>
</feature>
<dbReference type="WBParaSite" id="GPUH_0000994101-mRNA-1">
    <property type="protein sequence ID" value="GPUH_0000994101-mRNA-1"/>
    <property type="gene ID" value="GPUH_0000994101"/>
</dbReference>
<evidence type="ECO:0000313" key="3">
    <source>
        <dbReference type="WBParaSite" id="GPUH_0000995601-mRNA-1"/>
    </source>
</evidence>
<feature type="domain" description="C2H2-type" evidence="1">
    <location>
        <begin position="54"/>
        <end position="77"/>
    </location>
</feature>
<sequence length="110" mass="12626">LERICRFVPNIADIATLSCLHSDCKEKLPFSSVYTLAYHLTVKHNSRSKIDKQIPCILCDFSSHVYTALIEHLKSKHDEYYTEHISARAKMDEVNKRGRKGKQAKVCSLC</sequence>
<name>A0A183DMK4_9BILA</name>
<dbReference type="InterPro" id="IPR013087">
    <property type="entry name" value="Znf_C2H2_type"/>
</dbReference>
<dbReference type="WBParaSite" id="GPUH_0000995601-mRNA-1">
    <property type="protein sequence ID" value="GPUH_0000995601-mRNA-1"/>
    <property type="gene ID" value="GPUH_0000995601"/>
</dbReference>
<organism evidence="3">
    <name type="scientific">Gongylonema pulchrum</name>
    <dbReference type="NCBI Taxonomy" id="637853"/>
    <lineage>
        <taxon>Eukaryota</taxon>
        <taxon>Metazoa</taxon>
        <taxon>Ecdysozoa</taxon>
        <taxon>Nematoda</taxon>
        <taxon>Chromadorea</taxon>
        <taxon>Rhabditida</taxon>
        <taxon>Spirurina</taxon>
        <taxon>Spiruromorpha</taxon>
        <taxon>Spiruroidea</taxon>
        <taxon>Gongylonematidae</taxon>
        <taxon>Gongylonema</taxon>
    </lineage>
</organism>